<dbReference type="Pfam" id="PF03665">
    <property type="entry name" value="UPF0172"/>
    <property type="match status" value="1"/>
</dbReference>
<comment type="caution">
    <text evidence="5">The sequence shown here is derived from an EMBL/GenBank/DDBJ whole genome shotgun (WGS) entry which is preliminary data.</text>
</comment>
<gene>
    <name evidence="5" type="ORF">EVG20_g1709</name>
</gene>
<dbReference type="EMBL" id="SEOQ01000057">
    <property type="protein sequence ID" value="TFY71315.1"/>
    <property type="molecule type" value="Genomic_DNA"/>
</dbReference>
<evidence type="ECO:0000256" key="2">
    <source>
        <dbReference type="ARBA" id="ARBA00038334"/>
    </source>
</evidence>
<protein>
    <recommendedName>
        <fullName evidence="4">AB hydrolase-1 domain-containing protein</fullName>
    </recommendedName>
</protein>
<dbReference type="Pfam" id="PF00561">
    <property type="entry name" value="Abhydrolase_1"/>
    <property type="match status" value="1"/>
</dbReference>
<organism evidence="5 6">
    <name type="scientific">Dentipellis fragilis</name>
    <dbReference type="NCBI Taxonomy" id="205917"/>
    <lineage>
        <taxon>Eukaryota</taxon>
        <taxon>Fungi</taxon>
        <taxon>Dikarya</taxon>
        <taxon>Basidiomycota</taxon>
        <taxon>Agaricomycotina</taxon>
        <taxon>Agaricomycetes</taxon>
        <taxon>Russulales</taxon>
        <taxon>Hericiaceae</taxon>
        <taxon>Dentipellis</taxon>
    </lineage>
</organism>
<dbReference type="OrthoDB" id="194468at2759"/>
<name>A0A4Y9Z955_9AGAM</name>
<proteinExistence type="inferred from homology"/>
<dbReference type="PANTHER" id="PTHR43329">
    <property type="entry name" value="EPOXIDE HYDROLASE"/>
    <property type="match status" value="1"/>
</dbReference>
<feature type="domain" description="AB hydrolase-1" evidence="4">
    <location>
        <begin position="31"/>
        <end position="339"/>
    </location>
</feature>
<feature type="region of interest" description="Disordered" evidence="3">
    <location>
        <begin position="531"/>
        <end position="572"/>
    </location>
</feature>
<keyword evidence="6" id="KW-1185">Reference proteome</keyword>
<dbReference type="PRINTS" id="PR00111">
    <property type="entry name" value="ABHYDROLASE"/>
</dbReference>
<evidence type="ECO:0000313" key="5">
    <source>
        <dbReference type="EMBL" id="TFY71315.1"/>
    </source>
</evidence>
<evidence type="ECO:0000259" key="4">
    <source>
        <dbReference type="Pfam" id="PF00561"/>
    </source>
</evidence>
<accession>A0A4Y9Z955</accession>
<dbReference type="InterPro" id="IPR005366">
    <property type="entry name" value="EMC8/9"/>
</dbReference>
<evidence type="ECO:0000256" key="1">
    <source>
        <dbReference type="ARBA" id="ARBA00022801"/>
    </source>
</evidence>
<dbReference type="Gene3D" id="3.40.50.1820">
    <property type="entry name" value="alpha/beta hydrolase"/>
    <property type="match status" value="1"/>
</dbReference>
<evidence type="ECO:0000313" key="6">
    <source>
        <dbReference type="Proteomes" id="UP000298327"/>
    </source>
</evidence>
<dbReference type="Proteomes" id="UP000298327">
    <property type="component" value="Unassembled WGS sequence"/>
</dbReference>
<evidence type="ECO:0000256" key="3">
    <source>
        <dbReference type="SAM" id="MobiDB-lite"/>
    </source>
</evidence>
<dbReference type="GO" id="GO:0016787">
    <property type="term" value="F:hydrolase activity"/>
    <property type="evidence" value="ECO:0007669"/>
    <property type="project" value="UniProtKB-KW"/>
</dbReference>
<dbReference type="PRINTS" id="PR00412">
    <property type="entry name" value="EPOXHYDRLASE"/>
</dbReference>
<keyword evidence="1" id="KW-0378">Hydrolase</keyword>
<dbReference type="InterPro" id="IPR000639">
    <property type="entry name" value="Epox_hydrolase-like"/>
</dbReference>
<sequence length="628" mass="68186">MDPSTYKTHTTTTRGFTYAYHRTPTQDKTKPTLVLLHGFPSSAWDWQHVVAHFAPLGYGLIVPDMLGYGRTDKPTDPAAYVGSKLAQDIVDIMDAEGVQQAVIIGHDWGSRVASRIANLHPQRVRALAFLAVGYVPPNPDFDPAKLAAFVKATYGREFFGYWGFFAQPGADKVIEQNVRPQSFSLSPTLYMDLDMLLAVIFALIDSFLSLFFPNPPELWIDHVGPAGKAKEWVESNRLSDPPAYFTSEVKEHYKQALLAGGLAAPLCYYTVNTKGLNAEDDKLVPLEAYDLPFPIFFGAAKKDFISLPSAALASLQRHAKGALTVKEFEADHWLTLSHPAELNAALEEWVGGPIATHTPHAMSSTTSPTTTTYTLASLAYTKLILHALKHPHTPANGVLLGTVSRSSTNANVNVDVAITDAVPLLHHWTSLSPMMEIGLELARGHAAARKLEVVGYYQAAEHLHQNKHGHGHGHGHGHEAALAPVGERVAGMLREACGEAVALVIDGDRIGETDTDGHAQAHPLIVRLHVTSSEPLTNSPLPSRTSPPRPRAPRPGARSRCPPPDSASTHTPTLTLTLAPDLLARTLRLAREHGLQRLLGDFDDHLEDVSVDWLGNGRVGEVLGEVGV</sequence>
<feature type="compositionally biased region" description="Low complexity" evidence="3">
    <location>
        <begin position="535"/>
        <end position="544"/>
    </location>
</feature>
<dbReference type="CDD" id="cd08060">
    <property type="entry name" value="MPN_UPF0172"/>
    <property type="match status" value="1"/>
</dbReference>
<dbReference type="AlphaFoldDB" id="A0A4Y9Z955"/>
<dbReference type="InterPro" id="IPR029058">
    <property type="entry name" value="AB_hydrolase_fold"/>
</dbReference>
<dbReference type="InterPro" id="IPR000073">
    <property type="entry name" value="AB_hydrolase_1"/>
</dbReference>
<dbReference type="STRING" id="205917.A0A4Y9Z955"/>
<dbReference type="SUPFAM" id="SSF53474">
    <property type="entry name" value="alpha/beta-Hydrolases"/>
    <property type="match status" value="1"/>
</dbReference>
<comment type="similarity">
    <text evidence="2">Belongs to the AB hydrolase superfamily. Epoxide hydrolase family.</text>
</comment>
<dbReference type="GO" id="GO:0072546">
    <property type="term" value="C:EMC complex"/>
    <property type="evidence" value="ECO:0007669"/>
    <property type="project" value="InterPro"/>
</dbReference>
<reference evidence="5 6" key="1">
    <citation type="submission" date="2019-02" db="EMBL/GenBank/DDBJ databases">
        <title>Genome sequencing of the rare red list fungi Dentipellis fragilis.</title>
        <authorList>
            <person name="Buettner E."/>
            <person name="Kellner H."/>
        </authorList>
    </citation>
    <scope>NUCLEOTIDE SEQUENCE [LARGE SCALE GENOMIC DNA]</scope>
    <source>
        <strain evidence="5 6">DSM 105465</strain>
    </source>
</reference>